<dbReference type="AlphaFoldDB" id="A0A2A2ZFW1"/>
<feature type="domain" description="Methyltransferase" evidence="2">
    <location>
        <begin position="83"/>
        <end position="170"/>
    </location>
</feature>
<gene>
    <name evidence="3" type="ORF">CKJ66_19460</name>
</gene>
<reference evidence="3 4" key="1">
    <citation type="submission" date="2017-08" db="EMBL/GenBank/DDBJ databases">
        <title>Phylogenetic analysis of Mycobacterium avium complex whole genomes.</title>
        <authorList>
            <person name="Caverly L.J."/>
            <person name="Spilker T."/>
            <person name="Lipuma J."/>
        </authorList>
    </citation>
    <scope>NUCLEOTIDE SEQUENCE [LARGE SCALE GENOMIC DNA]</scope>
    <source>
        <strain evidence="3 4">FLAC0165</strain>
    </source>
</reference>
<dbReference type="Gene3D" id="3.40.50.150">
    <property type="entry name" value="Vaccinia Virus protein VP39"/>
    <property type="match status" value="1"/>
</dbReference>
<evidence type="ECO:0000313" key="3">
    <source>
        <dbReference type="EMBL" id="PBA25270.1"/>
    </source>
</evidence>
<dbReference type="EMBL" id="NSFD01000047">
    <property type="protein sequence ID" value="PBA25270.1"/>
    <property type="molecule type" value="Genomic_DNA"/>
</dbReference>
<keyword evidence="3" id="KW-0489">Methyltransferase</keyword>
<feature type="region of interest" description="Disordered" evidence="1">
    <location>
        <begin position="1"/>
        <end position="21"/>
    </location>
</feature>
<evidence type="ECO:0000313" key="4">
    <source>
        <dbReference type="Proteomes" id="UP000217768"/>
    </source>
</evidence>
<dbReference type="PANTHER" id="PTHR43667">
    <property type="entry name" value="CYCLOPROPANE-FATTY-ACYL-PHOSPHOLIPID SYNTHASE"/>
    <property type="match status" value="1"/>
</dbReference>
<name>A0A2A2ZFW1_MYCAV</name>
<dbReference type="InterPro" id="IPR050723">
    <property type="entry name" value="CFA/CMAS"/>
</dbReference>
<dbReference type="GO" id="GO:0008168">
    <property type="term" value="F:methyltransferase activity"/>
    <property type="evidence" value="ECO:0007669"/>
    <property type="project" value="UniProtKB-KW"/>
</dbReference>
<evidence type="ECO:0000256" key="1">
    <source>
        <dbReference type="SAM" id="MobiDB-lite"/>
    </source>
</evidence>
<dbReference type="InterPro" id="IPR029063">
    <property type="entry name" value="SAM-dependent_MTases_sf"/>
</dbReference>
<dbReference type="Pfam" id="PF13649">
    <property type="entry name" value="Methyltransf_25"/>
    <property type="match status" value="1"/>
</dbReference>
<proteinExistence type="predicted"/>
<dbReference type="CDD" id="cd02440">
    <property type="entry name" value="AdoMet_MTases"/>
    <property type="match status" value="1"/>
</dbReference>
<dbReference type="Proteomes" id="UP000217768">
    <property type="component" value="Unassembled WGS sequence"/>
</dbReference>
<sequence length="287" mass="31398">MPPTIRTVNWRGDRPFSSRTRSKNMTYTETGVQQTVERLLAEADLTGPLSPEQLNFLDQYHIGGMAAVDRTIGPMHLTAADRVLDIGSGFGGPARRIAESTGASVHGVDITAGYVDTATTLTRRCGLHDRVTFEHNPIEDHHPQRPYTAAISMHVCMNIADKPRWYRAIADRLCDGDQFGIWDVVRITDGPVTFPMPWSIDGTDSHLDSPEQVQTAITGAGFETLEWVDESGWVRDWVTQTFGAGLHPGPGIPMVIDDGFTRTVNFGAALAAGTLGVYRGCFTKTTP</sequence>
<dbReference type="PANTHER" id="PTHR43667:SF2">
    <property type="entry name" value="FATTY ACID C-METHYL TRANSFERASE"/>
    <property type="match status" value="1"/>
</dbReference>
<protein>
    <submittedName>
        <fullName evidence="3">Class I SAM-dependent methyltransferase</fullName>
    </submittedName>
</protein>
<comment type="caution">
    <text evidence="3">The sequence shown here is derived from an EMBL/GenBank/DDBJ whole genome shotgun (WGS) entry which is preliminary data.</text>
</comment>
<accession>A0A2A2ZFW1</accession>
<organism evidence="3 4">
    <name type="scientific">Mycobacterium avium</name>
    <dbReference type="NCBI Taxonomy" id="1764"/>
    <lineage>
        <taxon>Bacteria</taxon>
        <taxon>Bacillati</taxon>
        <taxon>Actinomycetota</taxon>
        <taxon>Actinomycetes</taxon>
        <taxon>Mycobacteriales</taxon>
        <taxon>Mycobacteriaceae</taxon>
        <taxon>Mycobacterium</taxon>
        <taxon>Mycobacterium avium complex (MAC)</taxon>
    </lineage>
</organism>
<dbReference type="SUPFAM" id="SSF53335">
    <property type="entry name" value="S-adenosyl-L-methionine-dependent methyltransferases"/>
    <property type="match status" value="1"/>
</dbReference>
<dbReference type="GO" id="GO:0032259">
    <property type="term" value="P:methylation"/>
    <property type="evidence" value="ECO:0007669"/>
    <property type="project" value="UniProtKB-KW"/>
</dbReference>
<evidence type="ECO:0000259" key="2">
    <source>
        <dbReference type="Pfam" id="PF13649"/>
    </source>
</evidence>
<dbReference type="InterPro" id="IPR041698">
    <property type="entry name" value="Methyltransf_25"/>
</dbReference>
<keyword evidence="3" id="KW-0808">Transferase</keyword>